<dbReference type="EMBL" id="QGNY01000002">
    <property type="protein sequence ID" value="PWS32828.1"/>
    <property type="molecule type" value="Genomic_DNA"/>
</dbReference>
<dbReference type="Proteomes" id="UP000245391">
    <property type="component" value="Unassembled WGS sequence"/>
</dbReference>
<proteinExistence type="predicted"/>
<accession>A0A317F5P5</accession>
<evidence type="ECO:0000313" key="2">
    <source>
        <dbReference type="Proteomes" id="UP000245391"/>
    </source>
</evidence>
<protein>
    <submittedName>
        <fullName evidence="1">Uncharacterized protein</fullName>
    </submittedName>
</protein>
<comment type="caution">
    <text evidence="1">The sequence shown here is derived from an EMBL/GenBank/DDBJ whole genome shotgun (WGS) entry which is preliminary data.</text>
</comment>
<gene>
    <name evidence="1" type="ORF">DF947_07080</name>
</gene>
<keyword evidence="2" id="KW-1185">Reference proteome</keyword>
<organism evidence="1 2">
    <name type="scientific">Pedobacter paludis</name>
    <dbReference type="NCBI Taxonomy" id="2203212"/>
    <lineage>
        <taxon>Bacteria</taxon>
        <taxon>Pseudomonadati</taxon>
        <taxon>Bacteroidota</taxon>
        <taxon>Sphingobacteriia</taxon>
        <taxon>Sphingobacteriales</taxon>
        <taxon>Sphingobacteriaceae</taxon>
        <taxon>Pedobacter</taxon>
    </lineage>
</organism>
<dbReference type="AlphaFoldDB" id="A0A317F5P5"/>
<name>A0A317F5P5_9SPHI</name>
<sequence>MHTPHACASKGIWWSNTITKEMEEFIIEKIRQIFIVLMICIVMSCKTYDECKIPQKIIFESSKYIVSKYK</sequence>
<reference evidence="2" key="1">
    <citation type="submission" date="2018-05" db="EMBL/GenBank/DDBJ databases">
        <title>Pedobacter paludis sp. nov., isolated from wetland soil.</title>
        <authorList>
            <person name="Zhang Y."/>
        </authorList>
    </citation>
    <scope>NUCLEOTIDE SEQUENCE [LARGE SCALE GENOMIC DNA]</scope>
    <source>
        <strain evidence="2">R-8</strain>
    </source>
</reference>
<evidence type="ECO:0000313" key="1">
    <source>
        <dbReference type="EMBL" id="PWS32828.1"/>
    </source>
</evidence>